<name>A0ABV0YLA2_9TELE</name>
<comment type="caution">
    <text evidence="2">The sequence shown here is derived from an EMBL/GenBank/DDBJ whole genome shotgun (WGS) entry which is preliminary data.</text>
</comment>
<reference evidence="2 3" key="1">
    <citation type="submission" date="2021-06" db="EMBL/GenBank/DDBJ databases">
        <authorList>
            <person name="Palmer J.M."/>
        </authorList>
    </citation>
    <scope>NUCLEOTIDE SEQUENCE [LARGE SCALE GENOMIC DNA]</scope>
    <source>
        <strain evidence="2 3">AS_MEX2019</strain>
        <tissue evidence="2">Muscle</tissue>
    </source>
</reference>
<evidence type="ECO:0000313" key="3">
    <source>
        <dbReference type="Proteomes" id="UP001469553"/>
    </source>
</evidence>
<dbReference type="EMBL" id="JAHRIP010037882">
    <property type="protein sequence ID" value="MEQ2294610.1"/>
    <property type="molecule type" value="Genomic_DNA"/>
</dbReference>
<keyword evidence="1" id="KW-0472">Membrane</keyword>
<keyword evidence="1" id="KW-0812">Transmembrane</keyword>
<gene>
    <name evidence="2" type="ORF">AMECASPLE_005645</name>
</gene>
<keyword evidence="1" id="KW-1133">Transmembrane helix</keyword>
<proteinExistence type="predicted"/>
<organism evidence="2 3">
    <name type="scientific">Ameca splendens</name>
    <dbReference type="NCBI Taxonomy" id="208324"/>
    <lineage>
        <taxon>Eukaryota</taxon>
        <taxon>Metazoa</taxon>
        <taxon>Chordata</taxon>
        <taxon>Craniata</taxon>
        <taxon>Vertebrata</taxon>
        <taxon>Euteleostomi</taxon>
        <taxon>Actinopterygii</taxon>
        <taxon>Neopterygii</taxon>
        <taxon>Teleostei</taxon>
        <taxon>Neoteleostei</taxon>
        <taxon>Acanthomorphata</taxon>
        <taxon>Ovalentaria</taxon>
        <taxon>Atherinomorphae</taxon>
        <taxon>Cyprinodontiformes</taxon>
        <taxon>Goodeidae</taxon>
        <taxon>Ameca</taxon>
    </lineage>
</organism>
<evidence type="ECO:0000256" key="1">
    <source>
        <dbReference type="SAM" id="Phobius"/>
    </source>
</evidence>
<dbReference type="Proteomes" id="UP001469553">
    <property type="component" value="Unassembled WGS sequence"/>
</dbReference>
<feature type="transmembrane region" description="Helical" evidence="1">
    <location>
        <begin position="20"/>
        <end position="44"/>
    </location>
</feature>
<evidence type="ECO:0000313" key="2">
    <source>
        <dbReference type="EMBL" id="MEQ2294610.1"/>
    </source>
</evidence>
<sequence length="100" mass="11878">MFLEIYYRNNRLLFVSEPSFWFVSPFVSFNLCFYSGSVSVLSALSKMQLLGHRCIIRTLQRWPPALLPNFLSGQPRYRFPNHCITPRFTEHICSFSQYFI</sequence>
<keyword evidence="3" id="KW-1185">Reference proteome</keyword>
<accession>A0ABV0YLA2</accession>
<protein>
    <submittedName>
        <fullName evidence="2">Uncharacterized protein</fullName>
    </submittedName>
</protein>